<evidence type="ECO:0000313" key="1">
    <source>
        <dbReference type="EMBL" id="RCW16414.1"/>
    </source>
</evidence>
<dbReference type="Proteomes" id="UP000253215">
    <property type="component" value="Unassembled WGS sequence"/>
</dbReference>
<accession>A0A368UBR0</accession>
<evidence type="ECO:0008006" key="3">
    <source>
        <dbReference type="Google" id="ProtNLM"/>
    </source>
</evidence>
<evidence type="ECO:0000313" key="2">
    <source>
        <dbReference type="Proteomes" id="UP000253215"/>
    </source>
</evidence>
<gene>
    <name evidence="1" type="ORF">CAC02_08585</name>
</gene>
<comment type="caution">
    <text evidence="1">The sequence shown here is derived from an EMBL/GenBank/DDBJ whole genome shotgun (WGS) entry which is preliminary data.</text>
</comment>
<organism evidence="1 2">
    <name type="scientific">Streptococcus gallolyticus</name>
    <dbReference type="NCBI Taxonomy" id="315405"/>
    <lineage>
        <taxon>Bacteria</taxon>
        <taxon>Bacillati</taxon>
        <taxon>Bacillota</taxon>
        <taxon>Bacilli</taxon>
        <taxon>Lactobacillales</taxon>
        <taxon>Streptococcaceae</taxon>
        <taxon>Streptococcus</taxon>
    </lineage>
</organism>
<proteinExistence type="predicted"/>
<name>A0A368UBR0_9STRE</name>
<sequence>MKLYHYSTFENFPSIQKEGLKIGSDGFVYLAESHELARAFAYFYGLQAYALFEVDIEPNEISESTDHNAEYFKGLTQKTSAKCYISEHNIPADRVKFIDMFWV</sequence>
<dbReference type="AlphaFoldDB" id="A0A368UBR0"/>
<dbReference type="EMBL" id="NETH01000046">
    <property type="protein sequence ID" value="RCW16414.1"/>
    <property type="molecule type" value="Genomic_DNA"/>
</dbReference>
<protein>
    <recommendedName>
        <fullName evidence="3">DUF3990 domain-containing protein</fullName>
    </recommendedName>
</protein>
<reference evidence="1 2" key="1">
    <citation type="journal article" date="2018" name="Sci. Rep.">
        <title>Network-guided genomic and metagenomic analysis of the faecal microbiota of the critically endangered kakapo.</title>
        <authorList>
            <person name="Waite D.W."/>
            <person name="Dsouza M."/>
            <person name="Sekiguchi Y."/>
            <person name="Hugenholtz P."/>
            <person name="Taylor M.W."/>
        </authorList>
    </citation>
    <scope>NUCLEOTIDE SEQUENCE [LARGE SCALE GENOMIC DNA]</scope>
    <source>
        <strain evidence="1 2">BI02</strain>
    </source>
</reference>